<sequence>MADLKLDSSTYTTDSLAKKYNDFFAPAFEISVNGTKISDEIAVSSLKVDNSIQGTADSFSFRVTNAFDLVKRDFLWLDKVFVLGKAVDIKLGYLDKLTLVFQGYITSVVADFSEDDTPSLIIRGMDLSYLMMKGSKSKSWAKKKYSDIVKEIAQAHGAKPQVDDTTTEYITVSQNQIDDYHFIQYLADLVNYDFFVVGKTLYFRKPLTEMTPVVTLEWGTFIRALSIDMNIADQITEVCVRGWDNKKLEVVESKATSVTKLGSNSKTGKDIMKAQGSYIEHVYTNIDSASEAKTHAEAILNKRSMQLVSGLGECVGIPEIRAGRYMKLGGVGTKLNQPYYIIATTHIVDESGYVTRFQLGGNAV</sequence>
<dbReference type="RefSeq" id="WP_171651849.1">
    <property type="nucleotide sequence ID" value="NZ_WHOD01000049.1"/>
</dbReference>
<accession>A0A972GT06</accession>
<dbReference type="SUPFAM" id="SSF69279">
    <property type="entry name" value="Phage tail proteins"/>
    <property type="match status" value="1"/>
</dbReference>
<organism evidence="1 2">
    <name type="scientific">Paenibacillus foliorum</name>
    <dbReference type="NCBI Taxonomy" id="2654974"/>
    <lineage>
        <taxon>Bacteria</taxon>
        <taxon>Bacillati</taxon>
        <taxon>Bacillota</taxon>
        <taxon>Bacilli</taxon>
        <taxon>Bacillales</taxon>
        <taxon>Paenibacillaceae</taxon>
        <taxon>Paenibacillus</taxon>
    </lineage>
</organism>
<dbReference type="EMBL" id="WHOD01000049">
    <property type="protein sequence ID" value="NOU93648.1"/>
    <property type="molecule type" value="Genomic_DNA"/>
</dbReference>
<evidence type="ECO:0000313" key="1">
    <source>
        <dbReference type="EMBL" id="NOU93648.1"/>
    </source>
</evidence>
<evidence type="ECO:0008006" key="3">
    <source>
        <dbReference type="Google" id="ProtNLM"/>
    </source>
</evidence>
<comment type="caution">
    <text evidence="1">The sequence shown here is derived from an EMBL/GenBank/DDBJ whole genome shotgun (WGS) entry which is preliminary data.</text>
</comment>
<keyword evidence="2" id="KW-1185">Reference proteome</keyword>
<dbReference type="Proteomes" id="UP000641588">
    <property type="component" value="Unassembled WGS sequence"/>
</dbReference>
<proteinExistence type="predicted"/>
<name>A0A972GT06_9BACL</name>
<dbReference type="AlphaFoldDB" id="A0A972GT06"/>
<evidence type="ECO:0000313" key="2">
    <source>
        <dbReference type="Proteomes" id="UP000641588"/>
    </source>
</evidence>
<gene>
    <name evidence="1" type="ORF">GC093_10500</name>
</gene>
<reference evidence="1" key="1">
    <citation type="submission" date="2019-10" db="EMBL/GenBank/DDBJ databases">
        <title>Description of Paenibacillus glebae sp. nov.</title>
        <authorList>
            <person name="Carlier A."/>
            <person name="Qi S."/>
        </authorList>
    </citation>
    <scope>NUCLEOTIDE SEQUENCE</scope>
    <source>
        <strain evidence="1">LMG 31456</strain>
    </source>
</reference>
<protein>
    <recommendedName>
        <fullName evidence="3">Phage late control D family protein</fullName>
    </recommendedName>
</protein>